<proteinExistence type="predicted"/>
<name>A0ABP8YHB8_9MICO</name>
<organism evidence="1 2">
    <name type="scientific">Promicromonospora umidemergens</name>
    <dbReference type="NCBI Taxonomy" id="629679"/>
    <lineage>
        <taxon>Bacteria</taxon>
        <taxon>Bacillati</taxon>
        <taxon>Actinomycetota</taxon>
        <taxon>Actinomycetes</taxon>
        <taxon>Micrococcales</taxon>
        <taxon>Promicromonosporaceae</taxon>
        <taxon>Promicromonospora</taxon>
    </lineage>
</organism>
<reference evidence="2" key="1">
    <citation type="journal article" date="2019" name="Int. J. Syst. Evol. Microbiol.">
        <title>The Global Catalogue of Microorganisms (GCM) 10K type strain sequencing project: providing services to taxonomists for standard genome sequencing and annotation.</title>
        <authorList>
            <consortium name="The Broad Institute Genomics Platform"/>
            <consortium name="The Broad Institute Genome Sequencing Center for Infectious Disease"/>
            <person name="Wu L."/>
            <person name="Ma J."/>
        </authorList>
    </citation>
    <scope>NUCLEOTIDE SEQUENCE [LARGE SCALE GENOMIC DNA]</scope>
    <source>
        <strain evidence="2">JCM 17975</strain>
    </source>
</reference>
<sequence length="51" mass="5251">MVSTVEVPPLMAGAAHPQVEFTIDGVAHRVDCCDVGDAALEQAAAVRDAES</sequence>
<dbReference type="Proteomes" id="UP001500843">
    <property type="component" value="Unassembled WGS sequence"/>
</dbReference>
<accession>A0ABP8YHB8</accession>
<dbReference type="EMBL" id="BAABHM010000049">
    <property type="protein sequence ID" value="GAA4727104.1"/>
    <property type="molecule type" value="Genomic_DNA"/>
</dbReference>
<evidence type="ECO:0000313" key="2">
    <source>
        <dbReference type="Proteomes" id="UP001500843"/>
    </source>
</evidence>
<evidence type="ECO:0000313" key="1">
    <source>
        <dbReference type="EMBL" id="GAA4727104.1"/>
    </source>
</evidence>
<keyword evidence="2" id="KW-1185">Reference proteome</keyword>
<protein>
    <submittedName>
        <fullName evidence="1">Uncharacterized protein</fullName>
    </submittedName>
</protein>
<comment type="caution">
    <text evidence="1">The sequence shown here is derived from an EMBL/GenBank/DDBJ whole genome shotgun (WGS) entry which is preliminary data.</text>
</comment>
<gene>
    <name evidence="1" type="ORF">GCM10023198_60090</name>
</gene>